<organism evidence="9 10">
    <name type="scientific">Thermanaerovibrio velox DSM 12556</name>
    <dbReference type="NCBI Taxonomy" id="926567"/>
    <lineage>
        <taxon>Bacteria</taxon>
        <taxon>Thermotogati</taxon>
        <taxon>Synergistota</taxon>
        <taxon>Synergistia</taxon>
        <taxon>Synergistales</taxon>
        <taxon>Synergistaceae</taxon>
        <taxon>Thermanaerovibrio</taxon>
    </lineage>
</organism>
<dbReference type="PANTHER" id="PTHR43071">
    <property type="entry name" value="2-AMINO-4-HYDROXY-6-HYDROXYMETHYLDIHYDROPTERIDINE PYROPHOSPHOKINASE"/>
    <property type="match status" value="1"/>
</dbReference>
<dbReference type="PANTHER" id="PTHR43071:SF1">
    <property type="entry name" value="2-AMINO-4-HYDROXY-6-HYDROXYMETHYLDIHYDROPTERIDINE PYROPHOSPHOKINASE"/>
    <property type="match status" value="1"/>
</dbReference>
<dbReference type="eggNOG" id="COG0801">
    <property type="taxonomic scope" value="Bacteria"/>
</dbReference>
<comment type="pathway">
    <text evidence="1">Cofactor biosynthesis; tetrahydrofolate biosynthesis; 2-amino-4-hydroxy-6-hydroxymethyl-7,8-dihydropteridine diphosphate from 7,8-dihydroneopterin triphosphate: step 4/4.</text>
</comment>
<dbReference type="InterPro" id="IPR000550">
    <property type="entry name" value="Hppk"/>
</dbReference>
<keyword evidence="3" id="KW-0808">Transferase</keyword>
<dbReference type="Gene3D" id="3.30.70.560">
    <property type="entry name" value="7,8-Dihydro-6-hydroxymethylpterin-pyrophosphokinase HPPK"/>
    <property type="match status" value="1"/>
</dbReference>
<proteinExistence type="predicted"/>
<sequence>MSKVVLALGSNLGDRLGALRSAVNHLKARGWIPLKSSPVFETPPFGYEEQPRFLNACITMECPLEDPLEMLREVKAVETQMGRVQRFKNGPREIDVDILFVDQMVFNSPDLHIPHPGIQERAFVLAPLNCIEPGWVHPSLNLSVSEMLDRVDKNGVIRITNL</sequence>
<dbReference type="Proteomes" id="UP000005730">
    <property type="component" value="Chromosome"/>
</dbReference>
<evidence type="ECO:0000256" key="5">
    <source>
        <dbReference type="ARBA" id="ARBA00022777"/>
    </source>
</evidence>
<dbReference type="EC" id="2.7.6.3" evidence="2"/>
<evidence type="ECO:0000256" key="3">
    <source>
        <dbReference type="ARBA" id="ARBA00022679"/>
    </source>
</evidence>
<keyword evidence="5 9" id="KW-0418">Kinase</keyword>
<dbReference type="PROSITE" id="PS00794">
    <property type="entry name" value="HPPK"/>
    <property type="match status" value="1"/>
</dbReference>
<dbReference type="SUPFAM" id="SSF55083">
    <property type="entry name" value="6-hydroxymethyl-7,8-dihydropterin pyrophosphokinase, HPPK"/>
    <property type="match status" value="1"/>
</dbReference>
<evidence type="ECO:0000259" key="8">
    <source>
        <dbReference type="PROSITE" id="PS00794"/>
    </source>
</evidence>
<keyword evidence="10" id="KW-1185">Reference proteome</keyword>
<dbReference type="Pfam" id="PF01288">
    <property type="entry name" value="HPPK"/>
    <property type="match status" value="1"/>
</dbReference>
<dbReference type="UniPathway" id="UPA00077">
    <property type="reaction ID" value="UER00155"/>
</dbReference>
<evidence type="ECO:0000256" key="4">
    <source>
        <dbReference type="ARBA" id="ARBA00022741"/>
    </source>
</evidence>
<evidence type="ECO:0000256" key="6">
    <source>
        <dbReference type="ARBA" id="ARBA00022840"/>
    </source>
</evidence>
<dbReference type="STRING" id="926567.TheveDRAFT_1180"/>
<dbReference type="OrthoDB" id="9808041at2"/>
<reference evidence="9 10" key="1">
    <citation type="submission" date="2011-10" db="EMBL/GenBank/DDBJ databases">
        <title>The Noncontiguous Finished genome of Thermanaerovibrio velox DSM 12556.</title>
        <authorList>
            <consortium name="US DOE Joint Genome Institute (JGI-PGF)"/>
            <person name="Lucas S."/>
            <person name="Copeland A."/>
            <person name="Lapidus A."/>
            <person name="Glavina del Rio T."/>
            <person name="Dalin E."/>
            <person name="Tice H."/>
            <person name="Bruce D."/>
            <person name="Goodwin L."/>
            <person name="Pitluck S."/>
            <person name="Peters L."/>
            <person name="Mikhailova N."/>
            <person name="Teshima H."/>
            <person name="Kyrpides N."/>
            <person name="Mavromatis K."/>
            <person name="Ivanova N."/>
            <person name="Markowitz V."/>
            <person name="Cheng J.-F."/>
            <person name="Hugenholtz P."/>
            <person name="Woyke T."/>
            <person name="Wu D."/>
            <person name="Spring S."/>
            <person name="Brambilla E.-M."/>
            <person name="Klenk H.-P."/>
            <person name="Eisen J.A."/>
        </authorList>
    </citation>
    <scope>NUCLEOTIDE SEQUENCE [LARGE SCALE GENOMIC DNA]</scope>
    <source>
        <strain evidence="9 10">DSM 12556</strain>
    </source>
</reference>
<evidence type="ECO:0000313" key="10">
    <source>
        <dbReference type="Proteomes" id="UP000005730"/>
    </source>
</evidence>
<dbReference type="CDD" id="cd00483">
    <property type="entry name" value="HPPK"/>
    <property type="match status" value="1"/>
</dbReference>
<protein>
    <recommendedName>
        <fullName evidence="2">2-amino-4-hydroxy-6-hydroxymethyldihydropteridine diphosphokinase</fullName>
        <ecNumber evidence="2">2.7.6.3</ecNumber>
    </recommendedName>
</protein>
<evidence type="ECO:0000256" key="2">
    <source>
        <dbReference type="ARBA" id="ARBA00013253"/>
    </source>
</evidence>
<dbReference type="NCBIfam" id="TIGR01498">
    <property type="entry name" value="folK"/>
    <property type="match status" value="1"/>
</dbReference>
<dbReference type="GO" id="GO:0003848">
    <property type="term" value="F:2-amino-4-hydroxy-6-hydroxymethyldihydropteridine diphosphokinase activity"/>
    <property type="evidence" value="ECO:0007669"/>
    <property type="project" value="UniProtKB-EC"/>
</dbReference>
<dbReference type="GO" id="GO:0016301">
    <property type="term" value="F:kinase activity"/>
    <property type="evidence" value="ECO:0007669"/>
    <property type="project" value="UniProtKB-KW"/>
</dbReference>
<feature type="domain" description="7,8-dihydro-6-hydroxymethylpterin-pyrophosphokinase" evidence="8">
    <location>
        <begin position="88"/>
        <end position="99"/>
    </location>
</feature>
<dbReference type="AlphaFoldDB" id="H0USL5"/>
<keyword evidence="7" id="KW-0289">Folate biosynthesis</keyword>
<gene>
    <name evidence="9" type="ORF">TheveDRAFT_1180</name>
</gene>
<dbReference type="GO" id="GO:0005524">
    <property type="term" value="F:ATP binding"/>
    <property type="evidence" value="ECO:0007669"/>
    <property type="project" value="UniProtKB-KW"/>
</dbReference>
<evidence type="ECO:0000313" key="9">
    <source>
        <dbReference type="EMBL" id="EHM10304.1"/>
    </source>
</evidence>
<accession>H0USL5</accession>
<name>H0USL5_9BACT</name>
<evidence type="ECO:0000256" key="7">
    <source>
        <dbReference type="ARBA" id="ARBA00022909"/>
    </source>
</evidence>
<dbReference type="HOGENOM" id="CLU_097916_1_2_0"/>
<keyword evidence="6" id="KW-0067">ATP-binding</keyword>
<dbReference type="GO" id="GO:0046654">
    <property type="term" value="P:tetrahydrofolate biosynthetic process"/>
    <property type="evidence" value="ECO:0007669"/>
    <property type="project" value="UniProtKB-UniPathway"/>
</dbReference>
<keyword evidence="4" id="KW-0547">Nucleotide-binding</keyword>
<dbReference type="RefSeq" id="WP_006583798.1">
    <property type="nucleotide sequence ID" value="NZ_CM001377.1"/>
</dbReference>
<dbReference type="InterPro" id="IPR035907">
    <property type="entry name" value="Hppk_sf"/>
</dbReference>
<evidence type="ECO:0000256" key="1">
    <source>
        <dbReference type="ARBA" id="ARBA00005051"/>
    </source>
</evidence>
<dbReference type="EMBL" id="CM001377">
    <property type="protein sequence ID" value="EHM10304.1"/>
    <property type="molecule type" value="Genomic_DNA"/>
</dbReference>
<dbReference type="GO" id="GO:0046656">
    <property type="term" value="P:folic acid biosynthetic process"/>
    <property type="evidence" value="ECO:0007669"/>
    <property type="project" value="UniProtKB-KW"/>
</dbReference>